<evidence type="ECO:0000259" key="7">
    <source>
        <dbReference type="Pfam" id="PF01068"/>
    </source>
</evidence>
<keyword evidence="5" id="KW-0234">DNA repair</keyword>
<comment type="caution">
    <text evidence="9">The sequence shown here is derived from an EMBL/GenBank/DDBJ whole genome shotgun (WGS) entry which is preliminary data.</text>
</comment>
<dbReference type="Pfam" id="PF01068">
    <property type="entry name" value="DNA_ligase_A_M"/>
    <property type="match status" value="1"/>
</dbReference>
<evidence type="ECO:0000256" key="2">
    <source>
        <dbReference type="ARBA" id="ARBA00022598"/>
    </source>
</evidence>
<feature type="domain" description="DNA ligase OB-like" evidence="8">
    <location>
        <begin position="215"/>
        <end position="276"/>
    </location>
</feature>
<evidence type="ECO:0000256" key="4">
    <source>
        <dbReference type="ARBA" id="ARBA00022763"/>
    </source>
</evidence>
<dbReference type="SUPFAM" id="SSF56091">
    <property type="entry name" value="DNA ligase/mRNA capping enzyme, catalytic domain"/>
    <property type="match status" value="1"/>
</dbReference>
<dbReference type="RefSeq" id="WP_284295545.1">
    <property type="nucleotide sequence ID" value="NZ_BSSV01000001.1"/>
</dbReference>
<keyword evidence="10" id="KW-1185">Reference proteome</keyword>
<keyword evidence="4" id="KW-0227">DNA damage</keyword>
<comment type="cofactor">
    <cofactor evidence="1">
        <name>a divalent metal cation</name>
        <dbReference type="ChEBI" id="CHEBI:60240"/>
    </cofactor>
</comment>
<evidence type="ECO:0000256" key="3">
    <source>
        <dbReference type="ARBA" id="ARBA00022705"/>
    </source>
</evidence>
<evidence type="ECO:0000256" key="5">
    <source>
        <dbReference type="ARBA" id="ARBA00023204"/>
    </source>
</evidence>
<organism evidence="9 10">
    <name type="scientific">Thalassotalea loyana</name>
    <dbReference type="NCBI Taxonomy" id="280483"/>
    <lineage>
        <taxon>Bacteria</taxon>
        <taxon>Pseudomonadati</taxon>
        <taxon>Pseudomonadota</taxon>
        <taxon>Gammaproteobacteria</taxon>
        <taxon>Alteromonadales</taxon>
        <taxon>Colwelliaceae</taxon>
        <taxon>Thalassotalea</taxon>
    </lineage>
</organism>
<dbReference type="Proteomes" id="UP001157134">
    <property type="component" value="Unassembled WGS sequence"/>
</dbReference>
<dbReference type="InterPro" id="IPR012340">
    <property type="entry name" value="NA-bd_OB-fold"/>
</dbReference>
<dbReference type="GO" id="GO:0016874">
    <property type="term" value="F:ligase activity"/>
    <property type="evidence" value="ECO:0007669"/>
    <property type="project" value="UniProtKB-KW"/>
</dbReference>
<name>A0ABQ6HB50_9GAMM</name>
<evidence type="ECO:0000256" key="6">
    <source>
        <dbReference type="ARBA" id="ARBA00034003"/>
    </source>
</evidence>
<proteinExistence type="predicted"/>
<dbReference type="EMBL" id="BSSV01000001">
    <property type="protein sequence ID" value="GLX83995.1"/>
    <property type="molecule type" value="Genomic_DNA"/>
</dbReference>
<reference evidence="9 10" key="1">
    <citation type="submission" date="2023-03" db="EMBL/GenBank/DDBJ databases">
        <title>Thalassotalea loyana LMG 22536T draft genome sequence.</title>
        <authorList>
            <person name="Sawabe T."/>
        </authorList>
    </citation>
    <scope>NUCLEOTIDE SEQUENCE [LARGE SCALE GENOMIC DNA]</scope>
    <source>
        <strain evidence="9 10">LMG 22536</strain>
    </source>
</reference>
<dbReference type="CDD" id="cd08041">
    <property type="entry name" value="OBF_kDNA_ligase_like"/>
    <property type="match status" value="1"/>
</dbReference>
<dbReference type="Gene3D" id="3.30.470.30">
    <property type="entry name" value="DNA ligase/mRNA capping enzyme"/>
    <property type="match status" value="1"/>
</dbReference>
<dbReference type="InterPro" id="IPR012310">
    <property type="entry name" value="DNA_ligase_ATP-dep_cent"/>
</dbReference>
<dbReference type="Gene3D" id="3.30.1490.70">
    <property type="match status" value="1"/>
</dbReference>
<dbReference type="InterPro" id="IPR050326">
    <property type="entry name" value="NAD_dep_DNA_ligaseB"/>
</dbReference>
<sequence length="283" mass="31842">MIFTYGPSNLLAYLTLIVFISFTSSAKPLPLQHGKPAPKYIENIDAYLISEKLDGVRGYWDGRKLMTRNGHEIIAPTKFTAGWPEVSLDGELWWERGAFDKTSGCIRSKDIKPCWQHITFNIFDLPKHNGTFTERVDAMQTICQSYRKTSIRCIEQSKVNSIAALNDKLQKVIDQGGEGLMLHLATAMYEAKRVNHLFKLKPVYTDTAVVKGYTQGTGKYQHMVGALIVVNASGKTFKIGSGLSIQQRKFPPAIGQKIHYKYFGKTSQDMPRFASLIDSPNQQ</sequence>
<keyword evidence="3" id="KW-0235">DNA replication</keyword>
<accession>A0ABQ6HB50</accession>
<evidence type="ECO:0000313" key="9">
    <source>
        <dbReference type="EMBL" id="GLX83995.1"/>
    </source>
</evidence>
<dbReference type="PANTHER" id="PTHR47810">
    <property type="entry name" value="DNA LIGASE"/>
    <property type="match status" value="1"/>
</dbReference>
<dbReference type="Gene3D" id="2.40.50.140">
    <property type="entry name" value="Nucleic acid-binding proteins"/>
    <property type="match status" value="1"/>
</dbReference>
<dbReference type="CDD" id="cd07896">
    <property type="entry name" value="Adenylation_kDNA_ligase_like"/>
    <property type="match status" value="1"/>
</dbReference>
<feature type="domain" description="ATP-dependent DNA ligase family profile" evidence="7">
    <location>
        <begin position="49"/>
        <end position="201"/>
    </location>
</feature>
<dbReference type="NCBIfam" id="NF006592">
    <property type="entry name" value="PRK09125.1"/>
    <property type="match status" value="1"/>
</dbReference>
<keyword evidence="2 9" id="KW-0436">Ligase</keyword>
<gene>
    <name evidence="9" type="ORF">tloyanaT_02470</name>
</gene>
<protein>
    <submittedName>
        <fullName evidence="9">ATP-dependent DNA ligase</fullName>
    </submittedName>
</protein>
<evidence type="ECO:0000313" key="10">
    <source>
        <dbReference type="Proteomes" id="UP001157134"/>
    </source>
</evidence>
<dbReference type="InterPro" id="IPR029319">
    <property type="entry name" value="DNA_ligase_OB"/>
</dbReference>
<dbReference type="PANTHER" id="PTHR47810:SF1">
    <property type="entry name" value="DNA LIGASE B"/>
    <property type="match status" value="1"/>
</dbReference>
<comment type="catalytic activity">
    <reaction evidence="6">
        <text>ATP + (deoxyribonucleotide)n-3'-hydroxyl + 5'-phospho-(deoxyribonucleotide)m = (deoxyribonucleotide)n+m + AMP + diphosphate.</text>
        <dbReference type="EC" id="6.5.1.1"/>
    </reaction>
</comment>
<dbReference type="SUPFAM" id="SSF50249">
    <property type="entry name" value="Nucleic acid-binding proteins"/>
    <property type="match status" value="1"/>
</dbReference>
<evidence type="ECO:0000259" key="8">
    <source>
        <dbReference type="Pfam" id="PF14743"/>
    </source>
</evidence>
<dbReference type="Pfam" id="PF14743">
    <property type="entry name" value="DNA_ligase_OB_2"/>
    <property type="match status" value="1"/>
</dbReference>
<evidence type="ECO:0000256" key="1">
    <source>
        <dbReference type="ARBA" id="ARBA00001968"/>
    </source>
</evidence>